<name>A0A848FEU0_9BURK</name>
<gene>
    <name evidence="2" type="ORF">HHL10_17515</name>
</gene>
<dbReference type="SUPFAM" id="SSF48452">
    <property type="entry name" value="TPR-like"/>
    <property type="match status" value="1"/>
</dbReference>
<dbReference type="AlphaFoldDB" id="A0A848FEU0"/>
<dbReference type="InterPro" id="IPR046880">
    <property type="entry name" value="TPR-S"/>
</dbReference>
<organism evidence="2 3">
    <name type="scientific">Azohydromonas caseinilytica</name>
    <dbReference type="NCBI Taxonomy" id="2728836"/>
    <lineage>
        <taxon>Bacteria</taxon>
        <taxon>Pseudomonadati</taxon>
        <taxon>Pseudomonadota</taxon>
        <taxon>Betaproteobacteria</taxon>
        <taxon>Burkholderiales</taxon>
        <taxon>Sphaerotilaceae</taxon>
        <taxon>Azohydromonas</taxon>
    </lineage>
</organism>
<accession>A0A848FEU0</accession>
<dbReference type="SMART" id="SM00028">
    <property type="entry name" value="TPR"/>
    <property type="match status" value="2"/>
</dbReference>
<dbReference type="InterPro" id="IPR019734">
    <property type="entry name" value="TPR_rpt"/>
</dbReference>
<reference evidence="2 3" key="1">
    <citation type="submission" date="2020-04" db="EMBL/GenBank/DDBJ databases">
        <title>Azohydromonas sp. isolated from soil.</title>
        <authorList>
            <person name="Dahal R.H."/>
        </authorList>
    </citation>
    <scope>NUCLEOTIDE SEQUENCE [LARGE SCALE GENOMIC DNA]</scope>
    <source>
        <strain evidence="2 3">G-1-1-14</strain>
    </source>
</reference>
<feature type="repeat" description="TPR" evidence="1">
    <location>
        <begin position="208"/>
        <end position="241"/>
    </location>
</feature>
<evidence type="ECO:0000313" key="3">
    <source>
        <dbReference type="Proteomes" id="UP000574067"/>
    </source>
</evidence>
<keyword evidence="3" id="KW-1185">Reference proteome</keyword>
<comment type="caution">
    <text evidence="2">The sequence shown here is derived from an EMBL/GenBank/DDBJ whole genome shotgun (WGS) entry which is preliminary data.</text>
</comment>
<dbReference type="Proteomes" id="UP000574067">
    <property type="component" value="Unassembled WGS sequence"/>
</dbReference>
<sequence length="662" mass="72579">MPFGRKPGPDGHEVDYNRVYDELIAPAIEAAGLDAFRADQELAAGSIVTDMFQELLIADLVVADLSIANPNVWYEVGVRHALRSRGVVLLFGGKAPSAFDLYTDRKLRYGLAGDGPDPATLQQDIDALAAMIKATMASWHERRISPVYHHLPNLREPDWKTLRRVGPVRAIWEAHDRWEGRLQLARESSRIGDLLVLADEGPVAAFRAEAWVRAGAALRQCGQFLLALDYLAKGLAIEPGHLKGLHETGICLQRLGMKGAPGHSLARARQHYEAVLRDHPRDVETWALLGRVDKDAWVAAWRREGSAAATKRADAADEDALLRAAIRSYERAYRSNPGHYFSGINAVTLMHLAAHLGVDSGSSEHARETMACAVRFAAENETDPEQRYWAAVTLGDLEVLGGTPQAVQHAYREAVAVPGVTWFELCSSRDQLLLLSELGLRPDAVAAGLAVFDRKLQRLQRPEDAWQPRQVLLFSGHMIDSPTRGKPRFPAAAEPLAAKAIGEALDALGADGRDLALCQAAAGGDLLFLEACQRRGVRCQVLLPFAEPEFVERSVLPVVDGARWRDRFYAALGNDGTTLRVMPVELGPAPESVDPFERCNLWLLYSALALGVQKVNFIALWNGARGDGPGGTSHMVDEVKRLTGRVILLDTRELFRPVNPAD</sequence>
<evidence type="ECO:0000256" key="1">
    <source>
        <dbReference type="PROSITE-ProRule" id="PRU00339"/>
    </source>
</evidence>
<evidence type="ECO:0000313" key="2">
    <source>
        <dbReference type="EMBL" id="NML16783.1"/>
    </source>
</evidence>
<dbReference type="InterPro" id="IPR011990">
    <property type="entry name" value="TPR-like_helical_dom_sf"/>
</dbReference>
<dbReference type="Pfam" id="PF20308">
    <property type="entry name" value="TPR-S"/>
    <property type="match status" value="1"/>
</dbReference>
<dbReference type="EMBL" id="JABBFW010000012">
    <property type="protein sequence ID" value="NML16783.1"/>
    <property type="molecule type" value="Genomic_DNA"/>
</dbReference>
<protein>
    <submittedName>
        <fullName evidence="2">DUF4071 domain-containing protein</fullName>
    </submittedName>
</protein>
<keyword evidence="1" id="KW-0802">TPR repeat</keyword>
<proteinExistence type="predicted"/>
<dbReference type="PROSITE" id="PS50005">
    <property type="entry name" value="TPR"/>
    <property type="match status" value="1"/>
</dbReference>
<dbReference type="Gene3D" id="1.25.40.10">
    <property type="entry name" value="Tetratricopeptide repeat domain"/>
    <property type="match status" value="1"/>
</dbReference>